<reference evidence="1" key="2">
    <citation type="journal article" date="2021" name="Viruses">
        <title>Illuminating the Plant Rhabdovirus Landscape through Metatranscriptomics Data.</title>
        <authorList>
            <person name="Bejerman N."/>
            <person name="Dietzgen R.G."/>
            <person name="Debat H."/>
        </authorList>
    </citation>
    <scope>NUCLEOTIDE SEQUENCE</scope>
</reference>
<accession>A0A8D9PGV1</accession>
<reference evidence="1" key="1">
    <citation type="journal article" date="2021" name="J. Anim. Genet.">
        <title>Illuminating the plant rhabdovirus landscape through metatranscriptomics data.</title>
        <authorList>
            <person name="Bejerman N."/>
            <person name="Dietzgen R.G."/>
            <person name="Debat H."/>
        </authorList>
    </citation>
    <scope>NUCLEOTIDE SEQUENCE</scope>
</reference>
<sequence length="165" mass="18198">MSHWMGISITYNSASLAYDGEKSKAPPKGKELGALVKPLLMSAGAGAFHSEVLRAMIEKGVVNTYTDQYVSPYFGPRTPRLNLVFPKMIIIPVDFPVIPERALIQAVGKRTSVGNRKYISDISLDIITKEINGNDIPQLLVTNKSWFHGELPLVMDQSSKAPKQK</sequence>
<protein>
    <submittedName>
        <fullName evidence="1">M</fullName>
    </submittedName>
</protein>
<name>A0A8D9PGV1_9RHAB</name>
<dbReference type="EMBL" id="BK014361">
    <property type="protein sequence ID" value="DAF42435.1"/>
    <property type="molecule type" value="Viral_cRNA"/>
</dbReference>
<proteinExistence type="predicted"/>
<organism evidence="1">
    <name type="scientific">Suaeda salsa virus 1</name>
    <dbReference type="NCBI Taxonomy" id="2793741"/>
    <lineage>
        <taxon>Viruses</taxon>
        <taxon>Riboviria</taxon>
        <taxon>Orthornavirae</taxon>
        <taxon>Negarnaviricota</taxon>
        <taxon>Haploviricotina</taxon>
        <taxon>Monjiviricetes</taxon>
        <taxon>Mononegavirales</taxon>
        <taxon>Rhabdoviridae</taxon>
    </lineage>
</organism>
<evidence type="ECO:0000313" key="1">
    <source>
        <dbReference type="EMBL" id="DAF42435.1"/>
    </source>
</evidence>